<feature type="transmembrane region" description="Helical" evidence="1">
    <location>
        <begin position="239"/>
        <end position="258"/>
    </location>
</feature>
<evidence type="ECO:0000256" key="1">
    <source>
        <dbReference type="SAM" id="Phobius"/>
    </source>
</evidence>
<feature type="transmembrane region" description="Helical" evidence="1">
    <location>
        <begin position="141"/>
        <end position="159"/>
    </location>
</feature>
<evidence type="ECO:0000313" key="2">
    <source>
        <dbReference type="EMBL" id="PJE67231.1"/>
    </source>
</evidence>
<reference evidence="3" key="1">
    <citation type="submission" date="2017-09" db="EMBL/GenBank/DDBJ databases">
        <title>Depth-based differentiation of microbial function through sediment-hosted aquifers and enrichment of novel symbionts in the deep terrestrial subsurface.</title>
        <authorList>
            <person name="Probst A.J."/>
            <person name="Ladd B."/>
            <person name="Jarett J.K."/>
            <person name="Geller-Mcgrath D.E."/>
            <person name="Sieber C.M.K."/>
            <person name="Emerson J.B."/>
            <person name="Anantharaman K."/>
            <person name="Thomas B.C."/>
            <person name="Malmstrom R."/>
            <person name="Stieglmeier M."/>
            <person name="Klingl A."/>
            <person name="Woyke T."/>
            <person name="Ryan C.M."/>
            <person name="Banfield J.F."/>
        </authorList>
    </citation>
    <scope>NUCLEOTIDE SEQUENCE [LARGE SCALE GENOMIC DNA]</scope>
</reference>
<protein>
    <recommendedName>
        <fullName evidence="4">Glycosyltransferase RgtA/B/C/D-like domain-containing protein</fullName>
    </recommendedName>
</protein>
<feature type="transmembrane region" description="Helical" evidence="1">
    <location>
        <begin position="118"/>
        <end position="135"/>
    </location>
</feature>
<name>A0A2M8L2R5_9BACT</name>
<organism evidence="2 3">
    <name type="scientific">Candidatus Shapirobacteria bacterium CG10_big_fil_rev_8_21_14_0_10_40_9</name>
    <dbReference type="NCBI Taxonomy" id="1974888"/>
    <lineage>
        <taxon>Bacteria</taxon>
        <taxon>Candidatus Shapironibacteriota</taxon>
    </lineage>
</organism>
<feature type="non-terminal residue" evidence="2">
    <location>
        <position position="417"/>
    </location>
</feature>
<dbReference type="AlphaFoldDB" id="A0A2M8L2R5"/>
<feature type="transmembrane region" description="Helical" evidence="1">
    <location>
        <begin position="12"/>
        <end position="33"/>
    </location>
</feature>
<gene>
    <name evidence="2" type="ORF">COU95_03480</name>
</gene>
<evidence type="ECO:0008006" key="4">
    <source>
        <dbReference type="Google" id="ProtNLM"/>
    </source>
</evidence>
<feature type="transmembrane region" description="Helical" evidence="1">
    <location>
        <begin position="88"/>
        <end position="106"/>
    </location>
</feature>
<keyword evidence="1" id="KW-0812">Transmembrane</keyword>
<sequence>MGRLIVFGKKYWPLFLIFLIVLGLYFPVFSLYFSQDDFFHLKMSQAESIEDFLGFFSPKNPYGYSFYRPLTTQVYLFGIRFLFGLQPLFFHLVAFVFFLANLLLVFKIVEKTVRDRNLGFLAAFLYAINASNLGSLAYISVFEEIGMAFFFFLSFWFYLQKKKWAFLTFILALLSRETAIIFPLLLIFYEWFLGKKEWQKTLPFWFILFLYGLLRIGTGLPNVSVYQPIFSLNKIANSFFWYFLWGLGLPEMLVDFVGPGLKINPNLFNWYRAEMTIILGAFLLFLVLAMVAISKLPKKNYKKEIFLVVWFLVTLLPVIFWPWHKFSYYLTVPLLGLVGFFVLLFKRLPKVLLRSNKLCLFSLAILAMVIISLTTIFLSWKTYWVVNRAKISQNLVSDLKNKYSQLPKGASLYFQND</sequence>
<feature type="transmembrane region" description="Helical" evidence="1">
    <location>
        <begin position="201"/>
        <end position="218"/>
    </location>
</feature>
<feature type="transmembrane region" description="Helical" evidence="1">
    <location>
        <begin position="329"/>
        <end position="346"/>
    </location>
</feature>
<accession>A0A2M8L2R5</accession>
<feature type="transmembrane region" description="Helical" evidence="1">
    <location>
        <begin position="270"/>
        <end position="293"/>
    </location>
</feature>
<feature type="transmembrane region" description="Helical" evidence="1">
    <location>
        <begin position="358"/>
        <end position="380"/>
    </location>
</feature>
<comment type="caution">
    <text evidence="2">The sequence shown here is derived from an EMBL/GenBank/DDBJ whole genome shotgun (WGS) entry which is preliminary data.</text>
</comment>
<dbReference type="Proteomes" id="UP000231474">
    <property type="component" value="Unassembled WGS sequence"/>
</dbReference>
<evidence type="ECO:0000313" key="3">
    <source>
        <dbReference type="Proteomes" id="UP000231474"/>
    </source>
</evidence>
<keyword evidence="1" id="KW-1133">Transmembrane helix</keyword>
<dbReference type="EMBL" id="PFEK01000067">
    <property type="protein sequence ID" value="PJE67231.1"/>
    <property type="molecule type" value="Genomic_DNA"/>
</dbReference>
<feature type="transmembrane region" description="Helical" evidence="1">
    <location>
        <begin position="166"/>
        <end position="189"/>
    </location>
</feature>
<proteinExistence type="predicted"/>
<feature type="transmembrane region" description="Helical" evidence="1">
    <location>
        <begin position="305"/>
        <end position="323"/>
    </location>
</feature>
<keyword evidence="1" id="KW-0472">Membrane</keyword>